<name>A0A3M7RR55_BRAPC</name>
<dbReference type="InterPro" id="IPR007526">
    <property type="entry name" value="SWIRM"/>
</dbReference>
<dbReference type="GO" id="GO:0008168">
    <property type="term" value="F:methyltransferase activity"/>
    <property type="evidence" value="ECO:0007669"/>
    <property type="project" value="UniProtKB-KW"/>
</dbReference>
<comment type="cofactor">
    <cofactor evidence="3 4">
        <name>FAD</name>
        <dbReference type="ChEBI" id="CHEBI:57692"/>
    </cofactor>
</comment>
<comment type="subcellular location">
    <subcellularLocation>
        <location evidence="3">Nucleus</location>
    </subcellularLocation>
</comment>
<dbReference type="Gene3D" id="1.10.287.80">
    <property type="entry name" value="ATP synthase, gamma subunit, helix hairpin domain"/>
    <property type="match status" value="1"/>
</dbReference>
<dbReference type="PANTHER" id="PTHR10742:SF386">
    <property type="entry name" value="LYSINE-SPECIFIC HISTONE DEMETHYLASE 1A"/>
    <property type="match status" value="1"/>
</dbReference>
<evidence type="ECO:0000313" key="7">
    <source>
        <dbReference type="Proteomes" id="UP000276133"/>
    </source>
</evidence>
<dbReference type="GO" id="GO:0140682">
    <property type="term" value="F:FAD-dependent H3K4me/H3K4me3 demethylase activity"/>
    <property type="evidence" value="ECO:0007669"/>
    <property type="project" value="UniProtKB-EC"/>
</dbReference>
<dbReference type="InterPro" id="IPR036388">
    <property type="entry name" value="WH-like_DNA-bd_sf"/>
</dbReference>
<dbReference type="EMBL" id="REGN01002856">
    <property type="protein sequence ID" value="RNA25778.1"/>
    <property type="molecule type" value="Genomic_DNA"/>
</dbReference>
<comment type="similarity">
    <text evidence="1 3">Belongs to the flavin monoamine oxidase family.</text>
</comment>
<dbReference type="PANTHER" id="PTHR10742">
    <property type="entry name" value="FLAVIN MONOAMINE OXIDASE"/>
    <property type="match status" value="1"/>
</dbReference>
<dbReference type="Gene3D" id="3.90.660.10">
    <property type="match status" value="1"/>
</dbReference>
<sequence length="820" mass="92967">MEQKHQDDSGKKTVLYDKAQFRQTNNQTTVEQIFAKVRPVTTKMTSNYDDVIILEDDDDENIIETEISVNALNKIIKSDTNGSKRFKDDKSDEEPNETKAIQELTDSTNEDSNYGKKAKVSNKTSKKMKLDVDTKSTWNDLEDKYDFASADLEMAATASRLPFEKITLEEAQFFQDLIDEENKNHIKNYKLFLYIRNKILQMWVDNPKVQLVIEDVLNKIDAPLAKNENILILRIFKYLERYNYINFGVFKRITPLTSMPLAKVIVIGAGIAGLTAARQLREFGFRVILYEARDRIGGRIATFRKGQYVADMGAMVVTGLGGNPLSILSKQISLDLVKVKQKCPLYDTNGRMIQKDRDEIIEKEFNKLLEATSYLTHNLDFDCKIDNKPIALGDALELLIKLQEKFVKKKQIEHYAKLLNEQDKFKQMSDRLFEIKNEIKVLSHKLEALESQKIKGDCVHEFEILCAKRELKLKCQKFNDVTVCLEEMQKKMTIAEENQPCGVYLNIADRQVLDWHFANLEFANATPLSKLSLKHWDQDDEFEFTGPHMTVRNGYSCLPIALSEGLDIRLSSAAKCIKYTQSGVEVEVESTKPCAALNIQTVKNEVEQADAVLVTIPLGCLKEKIPSLFEPALPKWKSDAIDRLGFGNLNKIILCFDKIFWDPHLNLFGQVPLMTKSRGESFLFWNLYKAPVLLSLVAGESASLMENVSDDIVISRCIAVLRAIFGNNQVPQPREAVVTRWKSDPWSRGSYSFVSVDSSGSDYDILAEAITPKNCAVPRVFFAGEHTTRNYPATVHGALLSGLRESTKISNAFIGGLSCP</sequence>
<comment type="function">
    <text evidence="3">Histone demethylase that specifically demethylates 'Lys-4' of histone H3, a specific tag for epigenetic transcriptional activation, thereby acting as a corepressor. Acts by oxidizing the substrate by FAD to generate the corresponding imine that is subsequently hydrolyzed. Demethylates both mono- and di-methylated 'Lys-4' of histone H3.</text>
</comment>
<dbReference type="Pfam" id="PF04433">
    <property type="entry name" value="SWIRM"/>
    <property type="match status" value="1"/>
</dbReference>
<dbReference type="GO" id="GO:0003682">
    <property type="term" value="F:chromatin binding"/>
    <property type="evidence" value="ECO:0007669"/>
    <property type="project" value="TreeGrafter"/>
</dbReference>
<evidence type="ECO:0000313" key="6">
    <source>
        <dbReference type="EMBL" id="RNA25778.1"/>
    </source>
</evidence>
<feature type="binding site" evidence="4">
    <location>
        <position position="293"/>
    </location>
    <ligand>
        <name>FAD</name>
        <dbReference type="ChEBI" id="CHEBI:57692"/>
    </ligand>
</feature>
<dbReference type="STRING" id="10195.A0A3M7RR55"/>
<reference evidence="6 7" key="1">
    <citation type="journal article" date="2018" name="Sci. Rep.">
        <title>Genomic signatures of local adaptation to the degree of environmental predictability in rotifers.</title>
        <authorList>
            <person name="Franch-Gras L."/>
            <person name="Hahn C."/>
            <person name="Garcia-Roger E.M."/>
            <person name="Carmona M.J."/>
            <person name="Serra M."/>
            <person name="Gomez A."/>
        </authorList>
    </citation>
    <scope>NUCLEOTIDE SEQUENCE [LARGE SCALE GENOMIC DNA]</scope>
    <source>
        <strain evidence="6">HYR1</strain>
    </source>
</reference>
<dbReference type="InterPro" id="IPR017366">
    <property type="entry name" value="Hist_Lys-spec_deMease"/>
</dbReference>
<keyword evidence="7" id="KW-1185">Reference proteome</keyword>
<dbReference type="InterPro" id="IPR009057">
    <property type="entry name" value="Homeodomain-like_sf"/>
</dbReference>
<dbReference type="Pfam" id="PF01593">
    <property type="entry name" value="Amino_oxidase"/>
    <property type="match status" value="2"/>
</dbReference>
<keyword evidence="3" id="KW-0156">Chromatin regulator</keyword>
<feature type="binding site" evidence="4">
    <location>
        <position position="785"/>
    </location>
    <ligand>
        <name>FAD</name>
        <dbReference type="ChEBI" id="CHEBI:57692"/>
    </ligand>
</feature>
<evidence type="ECO:0000256" key="2">
    <source>
        <dbReference type="ARBA" id="ARBA00023002"/>
    </source>
</evidence>
<gene>
    <name evidence="6" type="ORF">BpHYR1_033435</name>
</gene>
<keyword evidence="3" id="KW-0539">Nucleus</keyword>
<accession>A0A3M7RR55</accession>
<dbReference type="EC" id="1.14.99.66" evidence="3"/>
<evidence type="ECO:0000256" key="1">
    <source>
        <dbReference type="ARBA" id="ARBA00005995"/>
    </source>
</evidence>
<feature type="binding site" evidence="4">
    <location>
        <position position="299"/>
    </location>
    <ligand>
        <name>FAD</name>
        <dbReference type="ChEBI" id="CHEBI:57692"/>
    </ligand>
</feature>
<keyword evidence="6" id="KW-0489">Methyltransferase</keyword>
<dbReference type="GO" id="GO:0050660">
    <property type="term" value="F:flavin adenine dinucleotide binding"/>
    <property type="evidence" value="ECO:0007669"/>
    <property type="project" value="UniProtKB-UniRule"/>
</dbReference>
<evidence type="ECO:0000256" key="3">
    <source>
        <dbReference type="PIRNR" id="PIRNR038051"/>
    </source>
</evidence>
<evidence type="ECO:0000259" key="5">
    <source>
        <dbReference type="PROSITE" id="PS50934"/>
    </source>
</evidence>
<feature type="domain" description="SWIRM" evidence="5">
    <location>
        <begin position="152"/>
        <end position="256"/>
    </location>
</feature>
<dbReference type="GO" id="GO:0005634">
    <property type="term" value="C:nucleus"/>
    <property type="evidence" value="ECO:0007669"/>
    <property type="project" value="UniProtKB-SubCell"/>
</dbReference>
<proteinExistence type="inferred from homology"/>
<evidence type="ECO:0000256" key="4">
    <source>
        <dbReference type="PIRSR" id="PIRSR038051-1"/>
    </source>
</evidence>
<comment type="caution">
    <text evidence="6">The sequence shown here is derived from an EMBL/GenBank/DDBJ whole genome shotgun (WGS) entry which is preliminary data.</text>
</comment>
<dbReference type="FunFam" id="1.10.10.10:FF:000064">
    <property type="entry name" value="Lysine-specific histone demethylase 1A"/>
    <property type="match status" value="1"/>
</dbReference>
<dbReference type="FunFam" id="3.50.50.60:FF:000582">
    <property type="entry name" value="Probable lysine-specific histone demethylase 1"/>
    <property type="match status" value="1"/>
</dbReference>
<dbReference type="GO" id="GO:0006355">
    <property type="term" value="P:regulation of DNA-templated transcription"/>
    <property type="evidence" value="ECO:0007669"/>
    <property type="project" value="InterPro"/>
</dbReference>
<dbReference type="Proteomes" id="UP000276133">
    <property type="component" value="Unassembled WGS sequence"/>
</dbReference>
<keyword evidence="3 4" id="KW-0274">FAD</keyword>
<dbReference type="InterPro" id="IPR050281">
    <property type="entry name" value="Flavin_monoamine_oxidase"/>
</dbReference>
<keyword evidence="2 3" id="KW-0560">Oxidoreductase</keyword>
<dbReference type="SUPFAM" id="SSF51905">
    <property type="entry name" value="FAD/NAD(P)-binding domain"/>
    <property type="match status" value="1"/>
</dbReference>
<keyword evidence="3" id="KW-0285">Flavoprotein</keyword>
<feature type="binding site" evidence="4">
    <location>
        <begin position="794"/>
        <end position="795"/>
    </location>
    <ligand>
        <name>FAD</name>
        <dbReference type="ChEBI" id="CHEBI:57692"/>
    </ligand>
</feature>
<dbReference type="InterPro" id="IPR002937">
    <property type="entry name" value="Amino_oxidase"/>
</dbReference>
<dbReference type="AlphaFoldDB" id="A0A3M7RR55"/>
<keyword evidence="3" id="KW-0805">Transcription regulation</keyword>
<dbReference type="Gene3D" id="3.50.50.60">
    <property type="entry name" value="FAD/NAD(P)-binding domain"/>
    <property type="match status" value="2"/>
</dbReference>
<organism evidence="6 7">
    <name type="scientific">Brachionus plicatilis</name>
    <name type="common">Marine rotifer</name>
    <name type="synonym">Brachionus muelleri</name>
    <dbReference type="NCBI Taxonomy" id="10195"/>
    <lineage>
        <taxon>Eukaryota</taxon>
        <taxon>Metazoa</taxon>
        <taxon>Spiralia</taxon>
        <taxon>Gnathifera</taxon>
        <taxon>Rotifera</taxon>
        <taxon>Eurotatoria</taxon>
        <taxon>Monogononta</taxon>
        <taxon>Pseudotrocha</taxon>
        <taxon>Ploima</taxon>
        <taxon>Brachionidae</taxon>
        <taxon>Brachionus</taxon>
    </lineage>
</organism>
<protein>
    <recommendedName>
        <fullName evidence="3">Lysine-specific histone demethylase</fullName>
        <ecNumber evidence="3">1.14.99.66</ecNumber>
    </recommendedName>
</protein>
<keyword evidence="3" id="KW-0678">Repressor</keyword>
<dbReference type="Gene3D" id="1.10.10.10">
    <property type="entry name" value="Winged helix-like DNA-binding domain superfamily/Winged helix DNA-binding domain"/>
    <property type="match status" value="1"/>
</dbReference>
<dbReference type="PIRSF" id="PIRSF038051">
    <property type="entry name" value="Histone_Lys-demethylase"/>
    <property type="match status" value="1"/>
</dbReference>
<dbReference type="InterPro" id="IPR036188">
    <property type="entry name" value="FAD/NAD-bd_sf"/>
</dbReference>
<feature type="binding site" evidence="4">
    <location>
        <begin position="315"/>
        <end position="316"/>
    </location>
    <ligand>
        <name>FAD</name>
        <dbReference type="ChEBI" id="CHEBI:57692"/>
    </ligand>
</feature>
<dbReference type="OrthoDB" id="9982100at2759"/>
<keyword evidence="6" id="KW-0808">Transferase</keyword>
<dbReference type="GO" id="GO:0032259">
    <property type="term" value="P:methylation"/>
    <property type="evidence" value="ECO:0007669"/>
    <property type="project" value="UniProtKB-KW"/>
</dbReference>
<dbReference type="PROSITE" id="PS50934">
    <property type="entry name" value="SWIRM"/>
    <property type="match status" value="1"/>
</dbReference>
<dbReference type="SUPFAM" id="SSF54373">
    <property type="entry name" value="FAD-linked reductases, C-terminal domain"/>
    <property type="match status" value="1"/>
</dbReference>
<dbReference type="SUPFAM" id="SSF46689">
    <property type="entry name" value="Homeodomain-like"/>
    <property type="match status" value="1"/>
</dbReference>
<comment type="catalytic activity">
    <reaction evidence="3">
        <text>N(6),N(6)-dimethyl-L-lysyl(4)-[histone H3] + 2 A + 2 H2O = L-lysyl(4)-[histone H3] + 2 formaldehyde + 2 AH2</text>
        <dbReference type="Rhea" id="RHEA:60244"/>
        <dbReference type="Rhea" id="RHEA-COMP:15540"/>
        <dbReference type="Rhea" id="RHEA-COMP:15547"/>
        <dbReference type="ChEBI" id="CHEBI:13193"/>
        <dbReference type="ChEBI" id="CHEBI:15377"/>
        <dbReference type="ChEBI" id="CHEBI:16842"/>
        <dbReference type="ChEBI" id="CHEBI:17499"/>
        <dbReference type="ChEBI" id="CHEBI:29969"/>
        <dbReference type="ChEBI" id="CHEBI:61976"/>
        <dbReference type="EC" id="1.14.99.66"/>
    </reaction>
</comment>
<keyword evidence="3" id="KW-0804">Transcription</keyword>